<sequence>MCIVCLFHFCLLFDHLRQIHMSFAFVDVWFTAGSSDWGRLLCIGSVPAKRLRESQKQNKEEEKRKKGEQITEQLLLLGTEAVFLMEQHKRTHRAAANQVSCQETQMDPW</sequence>
<dbReference type="AlphaFoldDB" id="Q4RKV6"/>
<name>Q4RKV6_TETNG</name>
<dbReference type="EMBL" id="CAAE01015025">
    <property type="protein sequence ID" value="CAG10976.1"/>
    <property type="molecule type" value="Genomic_DNA"/>
</dbReference>
<protein>
    <submittedName>
        <fullName evidence="2">(spotted green pufferfish) hypothetical protein</fullName>
    </submittedName>
</protein>
<accession>Q4RKV6</accession>
<comment type="caution">
    <text evidence="2">The sequence shown here is derived from an EMBL/GenBank/DDBJ whole genome shotgun (WGS) entry which is preliminary data.</text>
</comment>
<feature type="signal peptide" evidence="1">
    <location>
        <begin position="1"/>
        <end position="24"/>
    </location>
</feature>
<evidence type="ECO:0000256" key="1">
    <source>
        <dbReference type="SAM" id="SignalP"/>
    </source>
</evidence>
<feature type="chain" id="PRO_5004243133" evidence="1">
    <location>
        <begin position="25"/>
        <end position="109"/>
    </location>
</feature>
<evidence type="ECO:0000313" key="2">
    <source>
        <dbReference type="EMBL" id="CAG10976.1"/>
    </source>
</evidence>
<proteinExistence type="predicted"/>
<dbReference type="KEGG" id="tng:GSTEN00032771G001"/>
<organism evidence="2">
    <name type="scientific">Tetraodon nigroviridis</name>
    <name type="common">Spotted green pufferfish</name>
    <name type="synonym">Chelonodon nigroviridis</name>
    <dbReference type="NCBI Taxonomy" id="99883"/>
    <lineage>
        <taxon>Eukaryota</taxon>
        <taxon>Metazoa</taxon>
        <taxon>Chordata</taxon>
        <taxon>Craniata</taxon>
        <taxon>Vertebrata</taxon>
        <taxon>Euteleostomi</taxon>
        <taxon>Actinopterygii</taxon>
        <taxon>Neopterygii</taxon>
        <taxon>Teleostei</taxon>
        <taxon>Neoteleostei</taxon>
        <taxon>Acanthomorphata</taxon>
        <taxon>Eupercaria</taxon>
        <taxon>Tetraodontiformes</taxon>
        <taxon>Tetradontoidea</taxon>
        <taxon>Tetraodontidae</taxon>
        <taxon>Tetraodon</taxon>
    </lineage>
</organism>
<reference evidence="2" key="1">
    <citation type="journal article" date="2004" name="Nature">
        <title>Genome duplication in the teleost fish Tetraodon nigroviridis reveals the early vertebrate proto-karyotype.</title>
        <authorList>
            <person name="Jaillon O."/>
            <person name="Aury J.-M."/>
            <person name="Brunet F."/>
            <person name="Petit J.-L."/>
            <person name="Stange-Thomann N."/>
            <person name="Mauceli E."/>
            <person name="Bouneau L."/>
            <person name="Fischer C."/>
            <person name="Ozouf-Costaz C."/>
            <person name="Bernot A."/>
            <person name="Nicaud S."/>
            <person name="Jaffe D."/>
            <person name="Fisher S."/>
            <person name="Lutfalla G."/>
            <person name="Dossat C."/>
            <person name="Segurens B."/>
            <person name="Dasilva C."/>
            <person name="Salanoubat M."/>
            <person name="Levy M."/>
            <person name="Boudet N."/>
            <person name="Castellano S."/>
            <person name="Anthouard V."/>
            <person name="Jubin C."/>
            <person name="Castelli V."/>
            <person name="Katinka M."/>
            <person name="Vacherie B."/>
            <person name="Biemont C."/>
            <person name="Skalli Z."/>
            <person name="Cattolico L."/>
            <person name="Poulain J."/>
            <person name="De Berardinis V."/>
            <person name="Cruaud C."/>
            <person name="Duprat S."/>
            <person name="Brottier P."/>
            <person name="Coutanceau J.-P."/>
            <person name="Gouzy J."/>
            <person name="Parra G."/>
            <person name="Lardier G."/>
            <person name="Chapple C."/>
            <person name="McKernan K.J."/>
            <person name="McEwan P."/>
            <person name="Bosak S."/>
            <person name="Kellis M."/>
            <person name="Volff J.-N."/>
            <person name="Guigo R."/>
            <person name="Zody M.C."/>
            <person name="Mesirov J."/>
            <person name="Lindblad-Toh K."/>
            <person name="Birren B."/>
            <person name="Nusbaum C."/>
            <person name="Kahn D."/>
            <person name="Robinson-Rechavi M."/>
            <person name="Laudet V."/>
            <person name="Schachter V."/>
            <person name="Quetier F."/>
            <person name="Saurin W."/>
            <person name="Scarpelli C."/>
            <person name="Wincker P."/>
            <person name="Lander E.S."/>
            <person name="Weissenbach J."/>
            <person name="Roest Crollius H."/>
        </authorList>
    </citation>
    <scope>NUCLEOTIDE SEQUENCE [LARGE SCALE GENOMIC DNA]</scope>
</reference>
<gene>
    <name evidence="2" type="ORF">GSTENG00032771001</name>
</gene>
<keyword evidence="1" id="KW-0732">Signal</keyword>
<reference evidence="2" key="2">
    <citation type="submission" date="2004-02" db="EMBL/GenBank/DDBJ databases">
        <authorList>
            <consortium name="Genoscope"/>
            <consortium name="Whitehead Institute Centre for Genome Research"/>
        </authorList>
    </citation>
    <scope>NUCLEOTIDE SEQUENCE</scope>
</reference>